<proteinExistence type="predicted"/>
<evidence type="ECO:0000313" key="2">
    <source>
        <dbReference type="EMBL" id="RRJ93691.1"/>
    </source>
</evidence>
<name>A0A3P3WEX7_9FLAO</name>
<comment type="caution">
    <text evidence="2">The sequence shown here is derived from an EMBL/GenBank/DDBJ whole genome shotgun (WGS) entry which is preliminary data.</text>
</comment>
<keyword evidence="1" id="KW-0732">Signal</keyword>
<dbReference type="Pfam" id="PF26622">
    <property type="entry name" value="DUF8199"/>
    <property type="match status" value="1"/>
</dbReference>
<evidence type="ECO:0000313" key="3">
    <source>
        <dbReference type="Proteomes" id="UP000271937"/>
    </source>
</evidence>
<gene>
    <name evidence="2" type="ORF">EG849_02300</name>
</gene>
<dbReference type="EMBL" id="RQVR01000002">
    <property type="protein sequence ID" value="RRJ93691.1"/>
    <property type="molecule type" value="Genomic_DNA"/>
</dbReference>
<accession>A0A3P3WEX7</accession>
<dbReference type="AlphaFoldDB" id="A0A3P3WEX7"/>
<dbReference type="NCBIfam" id="NF047658">
    <property type="entry name" value="HYC_CC_PP"/>
    <property type="match status" value="1"/>
</dbReference>
<dbReference type="Proteomes" id="UP000271937">
    <property type="component" value="Unassembled WGS sequence"/>
</dbReference>
<sequence>MSFKKSTSLILIFFLLVSNMGMALNVHFCEGKLASISSAYKEEETCKMPKSSGEKCCAEKDADHKKCCSDKELDLKKKTEEVVVKTFSFQIDMPSLVEDWKPLVFEALLQSIKQNPIEYCCDANAPPLFKLYSQYIFYA</sequence>
<reference evidence="2 3" key="1">
    <citation type="submission" date="2018-11" db="EMBL/GenBank/DDBJ databases">
        <title>Flavobacterium sp. nov., YIM 102600 draft genome.</title>
        <authorList>
            <person name="Li G."/>
            <person name="Jiang Y."/>
        </authorList>
    </citation>
    <scope>NUCLEOTIDE SEQUENCE [LARGE SCALE GENOMIC DNA]</scope>
    <source>
        <strain evidence="2 3">YIM 102600</strain>
    </source>
</reference>
<dbReference type="InterPro" id="IPR058512">
    <property type="entry name" value="DUF8199"/>
</dbReference>
<organism evidence="2 3">
    <name type="scientific">Flavobacterium macacae</name>
    <dbReference type="NCBI Taxonomy" id="2488993"/>
    <lineage>
        <taxon>Bacteria</taxon>
        <taxon>Pseudomonadati</taxon>
        <taxon>Bacteroidota</taxon>
        <taxon>Flavobacteriia</taxon>
        <taxon>Flavobacteriales</taxon>
        <taxon>Flavobacteriaceae</taxon>
        <taxon>Flavobacterium</taxon>
    </lineage>
</organism>
<dbReference type="InterPro" id="IPR058060">
    <property type="entry name" value="HYC_CC_PP"/>
</dbReference>
<keyword evidence="3" id="KW-1185">Reference proteome</keyword>
<dbReference type="OrthoDB" id="795045at2"/>
<dbReference type="RefSeq" id="WP_125011472.1">
    <property type="nucleotide sequence ID" value="NZ_RQVR01000002.1"/>
</dbReference>
<feature type="chain" id="PRO_5018092106" evidence="1">
    <location>
        <begin position="24"/>
        <end position="139"/>
    </location>
</feature>
<evidence type="ECO:0000256" key="1">
    <source>
        <dbReference type="SAM" id="SignalP"/>
    </source>
</evidence>
<feature type="signal peptide" evidence="1">
    <location>
        <begin position="1"/>
        <end position="23"/>
    </location>
</feature>
<protein>
    <submittedName>
        <fullName evidence="2">Uncharacterized protein</fullName>
    </submittedName>
</protein>